<dbReference type="SMART" id="SM00184">
    <property type="entry name" value="RING"/>
    <property type="match status" value="1"/>
</dbReference>
<dbReference type="InterPro" id="IPR001841">
    <property type="entry name" value="Znf_RING"/>
</dbReference>
<evidence type="ECO:0000313" key="3">
    <source>
        <dbReference type="EMBL" id="KAK4191368.1"/>
    </source>
</evidence>
<sequence>MTTTVRSRKDGSRILESEKQIITTEADTACPICQDPVGKQTPEGTVEGWSELPCGHQFGSVCIKQYLGIVAEDGPSCPICRQPAHHSRCGHPVLPSVLNPHDMSNDSVLKTKTFTTKTRMNRVENLGGTYCGYCEGIRGTRNWSRVAAAGRPHRRWTAPFRWLRIFDFRSSRNTPRTILVTRAGDVHIEGQNPWEVTAYWKYPRGSRDPGWESWWANQLPKSA</sequence>
<dbReference type="PROSITE" id="PS50089">
    <property type="entry name" value="ZF_RING_2"/>
    <property type="match status" value="1"/>
</dbReference>
<organism evidence="3 4">
    <name type="scientific">Podospora australis</name>
    <dbReference type="NCBI Taxonomy" id="1536484"/>
    <lineage>
        <taxon>Eukaryota</taxon>
        <taxon>Fungi</taxon>
        <taxon>Dikarya</taxon>
        <taxon>Ascomycota</taxon>
        <taxon>Pezizomycotina</taxon>
        <taxon>Sordariomycetes</taxon>
        <taxon>Sordariomycetidae</taxon>
        <taxon>Sordariales</taxon>
        <taxon>Podosporaceae</taxon>
        <taxon>Podospora</taxon>
    </lineage>
</organism>
<evidence type="ECO:0000313" key="4">
    <source>
        <dbReference type="Proteomes" id="UP001302126"/>
    </source>
</evidence>
<feature type="domain" description="RING-type" evidence="2">
    <location>
        <begin position="30"/>
        <end position="81"/>
    </location>
</feature>
<dbReference type="Gene3D" id="3.30.40.10">
    <property type="entry name" value="Zinc/RING finger domain, C3HC4 (zinc finger)"/>
    <property type="match status" value="1"/>
</dbReference>
<dbReference type="GO" id="GO:0008270">
    <property type="term" value="F:zinc ion binding"/>
    <property type="evidence" value="ECO:0007669"/>
    <property type="project" value="UniProtKB-KW"/>
</dbReference>
<dbReference type="InterPro" id="IPR013083">
    <property type="entry name" value="Znf_RING/FYVE/PHD"/>
</dbReference>
<gene>
    <name evidence="3" type="ORF">QBC35DRAFT_375797</name>
</gene>
<evidence type="ECO:0000259" key="2">
    <source>
        <dbReference type="PROSITE" id="PS50089"/>
    </source>
</evidence>
<dbReference type="SUPFAM" id="SSF57850">
    <property type="entry name" value="RING/U-box"/>
    <property type="match status" value="1"/>
</dbReference>
<keyword evidence="1" id="KW-0479">Metal-binding</keyword>
<dbReference type="EMBL" id="MU864359">
    <property type="protein sequence ID" value="KAK4191368.1"/>
    <property type="molecule type" value="Genomic_DNA"/>
</dbReference>
<proteinExistence type="predicted"/>
<comment type="caution">
    <text evidence="3">The sequence shown here is derived from an EMBL/GenBank/DDBJ whole genome shotgun (WGS) entry which is preliminary data.</text>
</comment>
<protein>
    <recommendedName>
        <fullName evidence="2">RING-type domain-containing protein</fullName>
    </recommendedName>
</protein>
<accession>A0AAN6X134</accession>
<keyword evidence="1" id="KW-0863">Zinc-finger</keyword>
<keyword evidence="1" id="KW-0862">Zinc</keyword>
<keyword evidence="4" id="KW-1185">Reference proteome</keyword>
<dbReference type="AlphaFoldDB" id="A0AAN6X134"/>
<dbReference type="Pfam" id="PF13639">
    <property type="entry name" value="zf-RING_2"/>
    <property type="match status" value="1"/>
</dbReference>
<reference evidence="3" key="2">
    <citation type="submission" date="2023-05" db="EMBL/GenBank/DDBJ databases">
        <authorList>
            <consortium name="Lawrence Berkeley National Laboratory"/>
            <person name="Steindorff A."/>
            <person name="Hensen N."/>
            <person name="Bonometti L."/>
            <person name="Westerberg I."/>
            <person name="Brannstrom I.O."/>
            <person name="Guillou S."/>
            <person name="Cros-Aarteil S."/>
            <person name="Calhoun S."/>
            <person name="Haridas S."/>
            <person name="Kuo A."/>
            <person name="Mondo S."/>
            <person name="Pangilinan J."/>
            <person name="Riley R."/>
            <person name="Labutti K."/>
            <person name="Andreopoulos B."/>
            <person name="Lipzen A."/>
            <person name="Chen C."/>
            <person name="Yanf M."/>
            <person name="Daum C."/>
            <person name="Ng V."/>
            <person name="Clum A."/>
            <person name="Ohm R."/>
            <person name="Martin F."/>
            <person name="Silar P."/>
            <person name="Natvig D."/>
            <person name="Lalanne C."/>
            <person name="Gautier V."/>
            <person name="Ament-Velasquez S.L."/>
            <person name="Kruys A."/>
            <person name="Hutchinson M.I."/>
            <person name="Powell A.J."/>
            <person name="Barry K."/>
            <person name="Miller A.N."/>
            <person name="Grigoriev I.V."/>
            <person name="Debuchy R."/>
            <person name="Gladieux P."/>
            <person name="Thoren M.H."/>
            <person name="Johannesson H."/>
        </authorList>
    </citation>
    <scope>NUCLEOTIDE SEQUENCE</scope>
    <source>
        <strain evidence="3">PSN309</strain>
    </source>
</reference>
<name>A0AAN6X134_9PEZI</name>
<dbReference type="Proteomes" id="UP001302126">
    <property type="component" value="Unassembled WGS sequence"/>
</dbReference>
<reference evidence="3" key="1">
    <citation type="journal article" date="2023" name="Mol. Phylogenet. Evol.">
        <title>Genome-scale phylogeny and comparative genomics of the fungal order Sordariales.</title>
        <authorList>
            <person name="Hensen N."/>
            <person name="Bonometti L."/>
            <person name="Westerberg I."/>
            <person name="Brannstrom I.O."/>
            <person name="Guillou S."/>
            <person name="Cros-Aarteil S."/>
            <person name="Calhoun S."/>
            <person name="Haridas S."/>
            <person name="Kuo A."/>
            <person name="Mondo S."/>
            <person name="Pangilinan J."/>
            <person name="Riley R."/>
            <person name="LaButti K."/>
            <person name="Andreopoulos B."/>
            <person name="Lipzen A."/>
            <person name="Chen C."/>
            <person name="Yan M."/>
            <person name="Daum C."/>
            <person name="Ng V."/>
            <person name="Clum A."/>
            <person name="Steindorff A."/>
            <person name="Ohm R.A."/>
            <person name="Martin F."/>
            <person name="Silar P."/>
            <person name="Natvig D.O."/>
            <person name="Lalanne C."/>
            <person name="Gautier V."/>
            <person name="Ament-Velasquez S.L."/>
            <person name="Kruys A."/>
            <person name="Hutchinson M.I."/>
            <person name="Powell A.J."/>
            <person name="Barry K."/>
            <person name="Miller A.N."/>
            <person name="Grigoriev I.V."/>
            <person name="Debuchy R."/>
            <person name="Gladieux P."/>
            <person name="Hiltunen Thoren M."/>
            <person name="Johannesson H."/>
        </authorList>
    </citation>
    <scope>NUCLEOTIDE SEQUENCE</scope>
    <source>
        <strain evidence="3">PSN309</strain>
    </source>
</reference>
<evidence type="ECO:0000256" key="1">
    <source>
        <dbReference type="PROSITE-ProRule" id="PRU00175"/>
    </source>
</evidence>